<gene>
    <name evidence="2" type="ORF">SAMN04488564_103288</name>
</gene>
<dbReference type="EMBL" id="FOYL01000003">
    <property type="protein sequence ID" value="SFR09993.1"/>
    <property type="molecule type" value="Genomic_DNA"/>
</dbReference>
<proteinExistence type="predicted"/>
<evidence type="ECO:0000313" key="3">
    <source>
        <dbReference type="Proteomes" id="UP000198583"/>
    </source>
</evidence>
<name>A0A1I6DX06_9PSEU</name>
<dbReference type="OrthoDB" id="4188495at2"/>
<protein>
    <submittedName>
        <fullName evidence="2">Uncharacterized protein</fullName>
    </submittedName>
</protein>
<organism evidence="2 3">
    <name type="scientific">Lentzea waywayandensis</name>
    <dbReference type="NCBI Taxonomy" id="84724"/>
    <lineage>
        <taxon>Bacteria</taxon>
        <taxon>Bacillati</taxon>
        <taxon>Actinomycetota</taxon>
        <taxon>Actinomycetes</taxon>
        <taxon>Pseudonocardiales</taxon>
        <taxon>Pseudonocardiaceae</taxon>
        <taxon>Lentzea</taxon>
    </lineage>
</organism>
<accession>A0A1I6DX06</accession>
<dbReference type="STRING" id="84724.SAMN04488564_103288"/>
<reference evidence="3" key="1">
    <citation type="submission" date="2016-10" db="EMBL/GenBank/DDBJ databases">
        <authorList>
            <person name="Varghese N."/>
            <person name="Submissions S."/>
        </authorList>
    </citation>
    <scope>NUCLEOTIDE SEQUENCE [LARGE SCALE GENOMIC DNA]</scope>
    <source>
        <strain evidence="3">DSM 44232</strain>
    </source>
</reference>
<dbReference type="Proteomes" id="UP000198583">
    <property type="component" value="Unassembled WGS sequence"/>
</dbReference>
<dbReference type="AlphaFoldDB" id="A0A1I6DX06"/>
<evidence type="ECO:0000313" key="2">
    <source>
        <dbReference type="EMBL" id="SFR09993.1"/>
    </source>
</evidence>
<dbReference type="RefSeq" id="WP_143138614.1">
    <property type="nucleotide sequence ID" value="NZ_FOYL01000003.1"/>
</dbReference>
<feature type="region of interest" description="Disordered" evidence="1">
    <location>
        <begin position="1"/>
        <end position="21"/>
    </location>
</feature>
<evidence type="ECO:0000256" key="1">
    <source>
        <dbReference type="SAM" id="MobiDB-lite"/>
    </source>
</evidence>
<keyword evidence="3" id="KW-1185">Reference proteome</keyword>
<sequence length="290" mass="32366">MQATTPFDPFEGIEDLPEPSPAETRAALLKKAKRGFVPLRKEFVQKRRGERSGSRGSVLAEFITNRQRRALDALLLLHGLWPVVEDEPLDIRTWARLLSVSDSCTPNAASKAFAVLDEFGLVKREHEGRRTIVSPLIETGSGEPWVRAGENPDEGGPGFFVLPHDYWVSGLSDRLSLPGKAMLLVLLHDTQSPDARTFTVPLERMALYYGFSERTAERGYRELEKAGILLKRVQKIVDHRHPAGRREVHHRALASPFSTHDRMVLQGKTRRAVRNKAAKAQAAEALGGVK</sequence>